<name>T2HUJ2_ECOLX</name>
<evidence type="ECO:0000256" key="1">
    <source>
        <dbReference type="SAM" id="Coils"/>
    </source>
</evidence>
<feature type="chain" id="PRO_5035248397" evidence="2">
    <location>
        <begin position="24"/>
        <end position="257"/>
    </location>
</feature>
<sequence length="257" mass="28801">MKLNYIKCMCFLLVSLLPNIAKSNSLSWYGILRGDTIIDYKSPVNGIVDSLNCTPGTDKNNSEIFKIISVDGVSKKEILVLKRDRARSEYKKYKNEYVNANNAFKEGLVAKNELSDIGNKMKDAIINLKEVESEIETLNYINKLSNPYVKGRFVCQDVFVSQGSYVNSGDLLMKIEMINKYRLEIKYDPVTTNLKNSSIRYRSLVNNSTGNAKLIATKNLTDNSSMGGLKSAILELENNGGLSPELLDTAFEITLHD</sequence>
<keyword evidence="1" id="KW-0175">Coiled coil</keyword>
<keyword evidence="3" id="KW-0614">Plasmid</keyword>
<proteinExistence type="predicted"/>
<organism evidence="3">
    <name type="scientific">Escherichia coli</name>
    <dbReference type="NCBI Taxonomy" id="562"/>
    <lineage>
        <taxon>Bacteria</taxon>
        <taxon>Pseudomonadati</taxon>
        <taxon>Pseudomonadota</taxon>
        <taxon>Gammaproteobacteria</taxon>
        <taxon>Enterobacterales</taxon>
        <taxon>Enterobacteriaceae</taxon>
        <taxon>Escherichia</taxon>
    </lineage>
</organism>
<feature type="coiled-coil region" evidence="1">
    <location>
        <begin position="76"/>
        <end position="134"/>
    </location>
</feature>
<keyword evidence="2" id="KW-0732">Signal</keyword>
<reference evidence="3" key="1">
    <citation type="journal article" date="2013" name="Plasmid">
        <title>Entire sequence of the colonization factor coli surface antigen 6-encoding plasmid pCss165 from an enterotoxigenic Escherichia coli clinical isolate.</title>
        <authorList>
            <person name="Wajima T."/>
            <person name="Sabui S."/>
            <person name="Kano S."/>
            <person name="Ramamurthy T."/>
            <person name="Chatterjee N.S."/>
            <person name="Hamabata T."/>
        </authorList>
    </citation>
    <scope>NUCLEOTIDE SEQUENCE</scope>
    <source>
        <strain evidence="3">4266 delta cssB::Km</strain>
        <plasmid evidence="3">pCss165Kan</plasmid>
    </source>
</reference>
<accession>T2HUJ2</accession>
<dbReference type="AlphaFoldDB" id="T2HUJ2"/>
<dbReference type="RefSeq" id="WP_021018664.1">
    <property type="nucleotide sequence ID" value="NC_022333.1"/>
</dbReference>
<evidence type="ECO:0000256" key="2">
    <source>
        <dbReference type="SAM" id="SignalP"/>
    </source>
</evidence>
<protein>
    <submittedName>
        <fullName evidence="3">Putative transporter protein</fullName>
    </submittedName>
</protein>
<dbReference type="EMBL" id="AB702969">
    <property type="protein sequence ID" value="BAN82953.1"/>
    <property type="molecule type" value="Genomic_DNA"/>
</dbReference>
<evidence type="ECO:0000313" key="3">
    <source>
        <dbReference type="EMBL" id="BAN82953.1"/>
    </source>
</evidence>
<geneLocation type="plasmid" evidence="3">
    <name>pCss165Kan</name>
</geneLocation>
<feature type="signal peptide" evidence="2">
    <location>
        <begin position="1"/>
        <end position="23"/>
    </location>
</feature>